<evidence type="ECO:0000313" key="5">
    <source>
        <dbReference type="EMBL" id="MBW0128008.1"/>
    </source>
</evidence>
<feature type="compositionally biased region" description="Gly residues" evidence="2">
    <location>
        <begin position="420"/>
        <end position="433"/>
    </location>
</feature>
<dbReference type="Pfam" id="PF02470">
    <property type="entry name" value="MlaD"/>
    <property type="match status" value="1"/>
</dbReference>
<comment type="caution">
    <text evidence="5">The sequence shown here is derived from an EMBL/GenBank/DDBJ whole genome shotgun (WGS) entry which is preliminary data.</text>
</comment>
<reference evidence="5 6" key="1">
    <citation type="submission" date="2020-11" db="EMBL/GenBank/DDBJ databases">
        <title>Pseudonocardia abyssalis sp. nov. and Pseudonocardia oceani sp. nov., description and phylogenomic analysis of two novel actinomycetes isolated from the deep Southern Ocean.</title>
        <authorList>
            <person name="Parra J."/>
        </authorList>
    </citation>
    <scope>NUCLEOTIDE SEQUENCE [LARGE SCALE GENOMIC DNA]</scope>
    <source>
        <strain evidence="6">KRD185</strain>
    </source>
</reference>
<dbReference type="PANTHER" id="PTHR33371">
    <property type="entry name" value="INTERMEMBRANE PHOSPHOLIPID TRANSPORT SYSTEM BINDING PROTEIN MLAD-RELATED"/>
    <property type="match status" value="1"/>
</dbReference>
<name>A0ABS6U7N2_9PSEU</name>
<dbReference type="Proteomes" id="UP000694300">
    <property type="component" value="Unassembled WGS sequence"/>
</dbReference>
<evidence type="ECO:0000259" key="3">
    <source>
        <dbReference type="Pfam" id="PF02470"/>
    </source>
</evidence>
<feature type="domain" description="Mce/MlaD" evidence="3">
    <location>
        <begin position="47"/>
        <end position="118"/>
    </location>
</feature>
<feature type="region of interest" description="Disordered" evidence="2">
    <location>
        <begin position="386"/>
        <end position="433"/>
    </location>
</feature>
<dbReference type="InterPro" id="IPR024516">
    <property type="entry name" value="Mce_C"/>
</dbReference>
<evidence type="ECO:0000313" key="6">
    <source>
        <dbReference type="Proteomes" id="UP000694300"/>
    </source>
</evidence>
<evidence type="ECO:0000256" key="2">
    <source>
        <dbReference type="SAM" id="MobiDB-lite"/>
    </source>
</evidence>
<accession>A0ABS6U7N2</accession>
<dbReference type="Pfam" id="PF11887">
    <property type="entry name" value="Mce4_CUP1"/>
    <property type="match status" value="1"/>
</dbReference>
<dbReference type="InterPro" id="IPR003399">
    <property type="entry name" value="Mce/MlaD"/>
</dbReference>
<proteinExistence type="predicted"/>
<feature type="coiled-coil region" evidence="1">
    <location>
        <begin position="198"/>
        <end position="257"/>
    </location>
</feature>
<dbReference type="PROSITE" id="PS51257">
    <property type="entry name" value="PROKAR_LIPOPROTEIN"/>
    <property type="match status" value="1"/>
</dbReference>
<evidence type="ECO:0000259" key="4">
    <source>
        <dbReference type="Pfam" id="PF11887"/>
    </source>
</evidence>
<keyword evidence="6" id="KW-1185">Reference proteome</keyword>
<organism evidence="5 6">
    <name type="scientific">Pseudonocardia oceani</name>
    <dbReference type="NCBI Taxonomy" id="2792013"/>
    <lineage>
        <taxon>Bacteria</taxon>
        <taxon>Bacillati</taxon>
        <taxon>Actinomycetota</taxon>
        <taxon>Actinomycetes</taxon>
        <taxon>Pseudonocardiales</taxon>
        <taxon>Pseudonocardiaceae</taxon>
        <taxon>Pseudonocardia</taxon>
    </lineage>
</organism>
<dbReference type="EMBL" id="JADQDF010000001">
    <property type="protein sequence ID" value="MBW0128008.1"/>
    <property type="molecule type" value="Genomic_DNA"/>
</dbReference>
<gene>
    <name evidence="5" type="ORF">I4I82_09930</name>
</gene>
<dbReference type="PANTHER" id="PTHR33371:SF15">
    <property type="entry name" value="LIPOPROTEIN LPRN"/>
    <property type="match status" value="1"/>
</dbReference>
<sequence>MMTTRTLRLAAVLTAVTLLTSGCGLLTDGLRGITLPGGADLGEAPMEVTAEFGDVVDLVPQSLVMVDDVPVGTVTGITVSDDWTAMVTMLVNDRVQLPADATARVRTTSLLGEKFVELGSPDDGAGSGSLADGAVIPLERSGRAAEVEEVLGALSMLLNGGGVAQIRTIANELNLALEGNEPEIRALLDDVDALVGALDERKGEITRALDEVDQLSRTLADRRGQIEIALDDLAPGLRELEDQRSQLVDMLQALDRLSVVGTDVVNRSRDDVLADLELLRPVLQKLAESGADLPESLQLLFTPPFTDAGEAAFAGDYANLYVTADLDLGSVLENLVRSNQPLLGPDSPLAALPPTGQLLGPLLGPTGALQGLQEFPLLGDVLPVLPGQAQPLPERAPEGSTRAPEPGQPTQLEQQEAEQDGGGLLGGLLGGGR</sequence>
<keyword evidence="1" id="KW-0175">Coiled coil</keyword>
<dbReference type="InterPro" id="IPR005693">
    <property type="entry name" value="Mce"/>
</dbReference>
<dbReference type="NCBIfam" id="TIGR00996">
    <property type="entry name" value="Mtu_fam_mce"/>
    <property type="match status" value="1"/>
</dbReference>
<protein>
    <submittedName>
        <fullName evidence="5">MCE family protein</fullName>
    </submittedName>
</protein>
<feature type="domain" description="Mammalian cell entry C-terminal" evidence="4">
    <location>
        <begin position="129"/>
        <end position="300"/>
    </location>
</feature>
<evidence type="ECO:0000256" key="1">
    <source>
        <dbReference type="SAM" id="Coils"/>
    </source>
</evidence>
<dbReference type="InterPro" id="IPR052336">
    <property type="entry name" value="MlaD_Phospholipid_Transporter"/>
</dbReference>